<keyword evidence="1" id="KW-0732">Signal</keyword>
<evidence type="ECO:0000256" key="1">
    <source>
        <dbReference type="SAM" id="SignalP"/>
    </source>
</evidence>
<name>A0A4V2PSE8_9BACT</name>
<dbReference type="RefSeq" id="WP_132872330.1">
    <property type="nucleotide sequence ID" value="NZ_SMGG01000003.1"/>
</dbReference>
<dbReference type="OrthoDB" id="19542at2"/>
<dbReference type="InterPro" id="IPR010344">
    <property type="entry name" value="YbjH"/>
</dbReference>
<feature type="chain" id="PRO_5020253324" evidence="1">
    <location>
        <begin position="21"/>
        <end position="675"/>
    </location>
</feature>
<comment type="caution">
    <text evidence="2">The sequence shown here is derived from an EMBL/GenBank/DDBJ whole genome shotgun (WGS) entry which is preliminary data.</text>
</comment>
<gene>
    <name evidence="2" type="ORF">C8D98_0866</name>
</gene>
<accession>A0A4V2PSE8</accession>
<dbReference type="Proteomes" id="UP000294614">
    <property type="component" value="Unassembled WGS sequence"/>
</dbReference>
<evidence type="ECO:0000313" key="2">
    <source>
        <dbReference type="EMBL" id="TCK62341.1"/>
    </source>
</evidence>
<reference evidence="2 3" key="1">
    <citation type="submission" date="2019-03" db="EMBL/GenBank/DDBJ databases">
        <title>Genomic Encyclopedia of Type Strains, Phase IV (KMG-IV): sequencing the most valuable type-strain genomes for metagenomic binning, comparative biology and taxonomic classification.</title>
        <authorList>
            <person name="Goeker M."/>
        </authorList>
    </citation>
    <scope>NUCLEOTIDE SEQUENCE [LARGE SCALE GENOMIC DNA]</scope>
    <source>
        <strain evidence="2 3">DSM 24984</strain>
    </source>
</reference>
<dbReference type="Pfam" id="PF06082">
    <property type="entry name" value="YjbH"/>
    <property type="match status" value="1"/>
</dbReference>
<keyword evidence="3" id="KW-1185">Reference proteome</keyword>
<proteinExistence type="predicted"/>
<dbReference type="AlphaFoldDB" id="A0A4V2PSE8"/>
<feature type="signal peptide" evidence="1">
    <location>
        <begin position="1"/>
        <end position="20"/>
    </location>
</feature>
<dbReference type="PROSITE" id="PS51257">
    <property type="entry name" value="PROKAR_LIPOPROTEIN"/>
    <property type="match status" value="1"/>
</dbReference>
<organism evidence="2 3">
    <name type="scientific">Seleniivibrio woodruffii</name>
    <dbReference type="NCBI Taxonomy" id="1078050"/>
    <lineage>
        <taxon>Bacteria</taxon>
        <taxon>Pseudomonadati</taxon>
        <taxon>Deferribacterota</taxon>
        <taxon>Deferribacteres</taxon>
        <taxon>Deferribacterales</taxon>
        <taxon>Geovibrionaceae</taxon>
        <taxon>Seleniivibrio</taxon>
    </lineage>
</organism>
<sequence length="675" mass="77441">MKKILIYLIVFLTACAPAFADEGYFSSTSDNGLTGIFETPTARIMDENTFRVFYSQAKPYRNYGAAVSLYGRLELSGRFTEIMGDNMSERDDEYWAGYGNYKDKFVAAKFRLRKESKYLPEISLGVSDPHGTKLYGAQYFVMSKQLYPFDFSFGMGLGRLGEKQFTEYSKTDIAKNMINPKEYIENGKPFFNINFRPNKKFALLYEYNPVDYEKNTNDPAVKKGLVSSDSPHSFGVRYFVGKNMYLTGSYQRGNTYAFGVTMPFDIGKPMVPIYNPKPFFTDEKKQSGDDYFKIREALYGAGFDHYSVVIEGNTAYIDFQNNRFFFEYDALKMLVDSVSSINPSVENYVFTVSSSGTQIYHFRMDKELMNLYAAKKITFDEMYDYMYVRTDYLDLQVLKGVKKYNARPHSYGIYPNLNFYINDPSGFFKGAMGVRAWTGYELTDNLMAVGGLAYYPVNSISTVNEIGQDAVRSDIADYTDNRMILDMALLDYKDRIRNTDIFMNVEAGILEIQYTGVNAETAVPFFNNNLLLGLSGSYVRKRDSEDIIRLNENDPYYTAFVKGRVHFKKIKTYVDVDAGRFLAGDVGARVKITKKINDVELSIWATKTKTSGFDSEYNRGYTDKGIMFTIPLRVFSGKDSRAVYSQKFVPWTRDVGVQVSEFTNLFNFIDRNYQK</sequence>
<protein>
    <submittedName>
        <fullName evidence="2">Exopolysaccharide biosynthesis protein YbjH</fullName>
    </submittedName>
</protein>
<dbReference type="EMBL" id="SMGG01000003">
    <property type="protein sequence ID" value="TCK62341.1"/>
    <property type="molecule type" value="Genomic_DNA"/>
</dbReference>
<evidence type="ECO:0000313" key="3">
    <source>
        <dbReference type="Proteomes" id="UP000294614"/>
    </source>
</evidence>